<dbReference type="InterPro" id="IPR036188">
    <property type="entry name" value="FAD/NAD-bd_sf"/>
</dbReference>
<dbReference type="EMBL" id="SDJQ01000009">
    <property type="protein sequence ID" value="RXR34904.1"/>
    <property type="molecule type" value="Genomic_DNA"/>
</dbReference>
<dbReference type="Gene3D" id="3.50.50.60">
    <property type="entry name" value="FAD/NAD(P)-binding domain"/>
    <property type="match status" value="1"/>
</dbReference>
<evidence type="ECO:0000313" key="4">
    <source>
        <dbReference type="EMBL" id="RXR24892.1"/>
    </source>
</evidence>
<name>A0A4Q1KZU4_9CELL</name>
<dbReference type="AlphaFoldDB" id="A0A4Q1KZU4"/>
<protein>
    <submittedName>
        <fullName evidence="5">FAD-binding protein</fullName>
    </submittedName>
</protein>
<keyword evidence="1" id="KW-0285">Flavoprotein</keyword>
<dbReference type="GO" id="GO:0016491">
    <property type="term" value="F:oxidoreductase activity"/>
    <property type="evidence" value="ECO:0007669"/>
    <property type="project" value="UniProtKB-KW"/>
</dbReference>
<dbReference type="SUPFAM" id="SSF51905">
    <property type="entry name" value="FAD/NAD(P)-binding domain"/>
    <property type="match status" value="1"/>
</dbReference>
<comment type="caution">
    <text evidence="5">The sequence shown here is derived from an EMBL/GenBank/DDBJ whole genome shotgun (WGS) entry which is preliminary data.</text>
</comment>
<sequence>MSIQDVRSVIIVGSGPAGYTAAVYAARAGLEPL</sequence>
<dbReference type="RefSeq" id="WP_129429581.1">
    <property type="nucleotide sequence ID" value="NZ_SDJQ01000009.1"/>
</dbReference>
<dbReference type="InterPro" id="IPR003953">
    <property type="entry name" value="FAD-dep_OxRdtase_2_FAD-bd"/>
</dbReference>
<evidence type="ECO:0000256" key="1">
    <source>
        <dbReference type="ARBA" id="ARBA00022630"/>
    </source>
</evidence>
<organism evidence="5 6">
    <name type="scientific">Oerskovia turbata</name>
    <dbReference type="NCBI Taxonomy" id="1713"/>
    <lineage>
        <taxon>Bacteria</taxon>
        <taxon>Bacillati</taxon>
        <taxon>Actinomycetota</taxon>
        <taxon>Actinomycetes</taxon>
        <taxon>Micrococcales</taxon>
        <taxon>Cellulomonadaceae</taxon>
        <taxon>Oerskovia</taxon>
    </lineage>
</organism>
<reference evidence="6 7" key="1">
    <citation type="submission" date="2019-01" db="EMBL/GenBank/DDBJ databases">
        <title>Oerskovia turbata Genome sequencing and assembly.</title>
        <authorList>
            <person name="Dou T."/>
        </authorList>
    </citation>
    <scope>NUCLEOTIDE SEQUENCE [LARGE SCALE GENOMIC DNA]</scope>
    <source>
        <strain evidence="5 6">JCM12123</strain>
        <strain evidence="4 7">JCM3160</strain>
    </source>
</reference>
<feature type="non-terminal residue" evidence="5">
    <location>
        <position position="33"/>
    </location>
</feature>
<gene>
    <name evidence="4" type="ORF">EQW73_13815</name>
    <name evidence="5" type="ORF">EQW78_06765</name>
</gene>
<feature type="domain" description="FAD-dependent oxidoreductase 2 FAD-binding" evidence="3">
    <location>
        <begin position="9"/>
        <end position="30"/>
    </location>
</feature>
<keyword evidence="7" id="KW-1185">Reference proteome</keyword>
<evidence type="ECO:0000313" key="7">
    <source>
        <dbReference type="Proteomes" id="UP000290517"/>
    </source>
</evidence>
<evidence type="ECO:0000256" key="2">
    <source>
        <dbReference type="ARBA" id="ARBA00023002"/>
    </source>
</evidence>
<dbReference type="Pfam" id="PF00890">
    <property type="entry name" value="FAD_binding_2"/>
    <property type="match status" value="1"/>
</dbReference>
<evidence type="ECO:0000259" key="3">
    <source>
        <dbReference type="Pfam" id="PF00890"/>
    </source>
</evidence>
<dbReference type="Proteomes" id="UP000290517">
    <property type="component" value="Unassembled WGS sequence"/>
</dbReference>
<keyword evidence="2" id="KW-0560">Oxidoreductase</keyword>
<dbReference type="Proteomes" id="UP000289805">
    <property type="component" value="Unassembled WGS sequence"/>
</dbReference>
<accession>A0A4Q1KZU4</accession>
<proteinExistence type="predicted"/>
<evidence type="ECO:0000313" key="5">
    <source>
        <dbReference type="EMBL" id="RXR34904.1"/>
    </source>
</evidence>
<dbReference type="EMBL" id="SDJR01000008">
    <property type="protein sequence ID" value="RXR24892.1"/>
    <property type="molecule type" value="Genomic_DNA"/>
</dbReference>
<evidence type="ECO:0000313" key="6">
    <source>
        <dbReference type="Proteomes" id="UP000289805"/>
    </source>
</evidence>